<evidence type="ECO:0000313" key="7">
    <source>
        <dbReference type="EMBL" id="QCT93938.1"/>
    </source>
</evidence>
<dbReference type="RefSeq" id="WP_138322892.1">
    <property type="nucleotide sequence ID" value="NZ_CP040463.1"/>
</dbReference>
<evidence type="ECO:0000256" key="4">
    <source>
        <dbReference type="ARBA" id="ARBA00022989"/>
    </source>
</evidence>
<accession>A0ABX5V6S2</accession>
<feature type="transmembrane region" description="Helical" evidence="6">
    <location>
        <begin position="158"/>
        <end position="175"/>
    </location>
</feature>
<dbReference type="PANTHER" id="PTHR30250:SF11">
    <property type="entry name" value="O-ANTIGEN TRANSPORTER-RELATED"/>
    <property type="match status" value="1"/>
</dbReference>
<dbReference type="EMBL" id="CP040463">
    <property type="protein sequence ID" value="QCT93938.1"/>
    <property type="molecule type" value="Genomic_DNA"/>
</dbReference>
<keyword evidence="5 6" id="KW-0472">Membrane</keyword>
<dbReference type="Proteomes" id="UP000306825">
    <property type="component" value="Chromosome"/>
</dbReference>
<feature type="transmembrane region" description="Helical" evidence="6">
    <location>
        <begin position="265"/>
        <end position="284"/>
    </location>
</feature>
<feature type="transmembrane region" description="Helical" evidence="6">
    <location>
        <begin position="398"/>
        <end position="416"/>
    </location>
</feature>
<protein>
    <submittedName>
        <fullName evidence="7">Flippase</fullName>
    </submittedName>
</protein>
<evidence type="ECO:0000256" key="6">
    <source>
        <dbReference type="SAM" id="Phobius"/>
    </source>
</evidence>
<dbReference type="InterPro" id="IPR002797">
    <property type="entry name" value="Polysacc_synth"/>
</dbReference>
<feature type="transmembrane region" description="Helical" evidence="6">
    <location>
        <begin position="93"/>
        <end position="115"/>
    </location>
</feature>
<organism evidence="7 8">
    <name type="scientific">Caminibacter mediatlanticus TB-2</name>
    <dbReference type="NCBI Taxonomy" id="391592"/>
    <lineage>
        <taxon>Bacteria</taxon>
        <taxon>Pseudomonadati</taxon>
        <taxon>Campylobacterota</taxon>
        <taxon>Epsilonproteobacteria</taxon>
        <taxon>Nautiliales</taxon>
        <taxon>Nautiliaceae</taxon>
        <taxon>Caminibacter</taxon>
    </lineage>
</organism>
<evidence type="ECO:0000313" key="8">
    <source>
        <dbReference type="Proteomes" id="UP000306825"/>
    </source>
</evidence>
<feature type="transmembrane region" description="Helical" evidence="6">
    <location>
        <begin position="127"/>
        <end position="146"/>
    </location>
</feature>
<gene>
    <name evidence="7" type="ORF">FE773_01705</name>
</gene>
<evidence type="ECO:0000256" key="3">
    <source>
        <dbReference type="ARBA" id="ARBA00022692"/>
    </source>
</evidence>
<name>A0ABX5V6S2_9BACT</name>
<dbReference type="PANTHER" id="PTHR30250">
    <property type="entry name" value="PST FAMILY PREDICTED COLANIC ACID TRANSPORTER"/>
    <property type="match status" value="1"/>
</dbReference>
<feature type="transmembrane region" description="Helical" evidence="6">
    <location>
        <begin position="338"/>
        <end position="361"/>
    </location>
</feature>
<feature type="transmembrane region" description="Helical" evidence="6">
    <location>
        <begin position="373"/>
        <end position="392"/>
    </location>
</feature>
<keyword evidence="8" id="KW-1185">Reference proteome</keyword>
<reference evidence="7 8" key="1">
    <citation type="submission" date="2019-05" db="EMBL/GenBank/DDBJ databases">
        <title>A comparative analysis of the Nautiliaceae.</title>
        <authorList>
            <person name="Grosche A."/>
            <person name="Smedile F."/>
            <person name="Vetriani C."/>
        </authorList>
    </citation>
    <scope>NUCLEOTIDE SEQUENCE [LARGE SCALE GENOMIC DNA]</scope>
    <source>
        <strain evidence="7 8">TB-2</strain>
    </source>
</reference>
<dbReference type="CDD" id="cd13128">
    <property type="entry name" value="MATE_Wzx_like"/>
    <property type="match status" value="1"/>
</dbReference>
<proteinExistence type="predicted"/>
<feature type="transmembrane region" description="Helical" evidence="6">
    <location>
        <begin position="51"/>
        <end position="72"/>
    </location>
</feature>
<keyword evidence="4 6" id="KW-1133">Transmembrane helix</keyword>
<keyword evidence="3 6" id="KW-0812">Transmembrane</keyword>
<feature type="transmembrane region" description="Helical" evidence="6">
    <location>
        <begin position="21"/>
        <end position="39"/>
    </location>
</feature>
<evidence type="ECO:0000256" key="5">
    <source>
        <dbReference type="ARBA" id="ARBA00023136"/>
    </source>
</evidence>
<feature type="transmembrane region" description="Helical" evidence="6">
    <location>
        <begin position="181"/>
        <end position="204"/>
    </location>
</feature>
<feature type="transmembrane region" description="Helical" evidence="6">
    <location>
        <begin position="225"/>
        <end position="250"/>
    </location>
</feature>
<dbReference type="Pfam" id="PF01943">
    <property type="entry name" value="Polysacc_synt"/>
    <property type="match status" value="1"/>
</dbReference>
<evidence type="ECO:0000256" key="2">
    <source>
        <dbReference type="ARBA" id="ARBA00022475"/>
    </source>
</evidence>
<feature type="transmembrane region" description="Helical" evidence="6">
    <location>
        <begin position="304"/>
        <end position="326"/>
    </location>
</feature>
<sequence length="421" mass="48688">MLSKLKQKLQKEEYKRLLSNFISLSVLQGANYILPLITFPYLVRVLGVEKFGLLAFANATIAYFNILTDYGFNLTATREVSIYRDDKEKLIEIFSSVMTIKFILTILSLILLTILVFSFEKFRKDAIIYYLTFGIVIGQILFPQWFFQGMERMKYITFLNITAKIIFTIAIFVFIHKESDYWKVPLISSLGFIIAGILALYIIFKDFKIKFKIQSFPTIIYHLKEGWHIFISGIFTTIYTISTLFILGIFTNNIIVGYYSLAEKIVKAISGLFIPINSAIFPYISNLVNKSPEQAKFFLKRITLYSSLVIGILSIFVFVFSPEIIFLISGDVFSESVIILRILSFFPLIITIARIFSIDYLINFHYQNELSKIYFYSAILSLFFSFSLVPLFHAVGSALTVMFTELFATTYMYIIIKKRIL</sequence>
<keyword evidence="2" id="KW-1003">Cell membrane</keyword>
<evidence type="ECO:0000256" key="1">
    <source>
        <dbReference type="ARBA" id="ARBA00004651"/>
    </source>
</evidence>
<dbReference type="InterPro" id="IPR050833">
    <property type="entry name" value="Poly_Biosynth_Transport"/>
</dbReference>
<comment type="subcellular location">
    <subcellularLocation>
        <location evidence="1">Cell membrane</location>
        <topology evidence="1">Multi-pass membrane protein</topology>
    </subcellularLocation>
</comment>